<dbReference type="PANTHER" id="PTHR33240">
    <property type="entry name" value="OS08G0508500 PROTEIN"/>
    <property type="match status" value="1"/>
</dbReference>
<comment type="caution">
    <text evidence="2">The sequence shown here is derived from an EMBL/GenBank/DDBJ whole genome shotgun (WGS) entry which is preliminary data.</text>
</comment>
<dbReference type="PANTHER" id="PTHR33240:SF15">
    <property type="entry name" value="GAG-PRO-LIKE PROTEIN"/>
    <property type="match status" value="1"/>
</dbReference>
<dbReference type="InParanoid" id="A0A1Q3AVN4"/>
<keyword evidence="3" id="KW-1185">Reference proteome</keyword>
<gene>
    <name evidence="2" type="ORF">CFOL_v3_03319</name>
</gene>
<name>A0A1Q3AVN4_CEPFO</name>
<dbReference type="EMBL" id="BDDD01000125">
    <property type="protein sequence ID" value="GAV59788.1"/>
    <property type="molecule type" value="Genomic_DNA"/>
</dbReference>
<dbReference type="Proteomes" id="UP000187406">
    <property type="component" value="Unassembled WGS sequence"/>
</dbReference>
<evidence type="ECO:0000313" key="3">
    <source>
        <dbReference type="Proteomes" id="UP000187406"/>
    </source>
</evidence>
<dbReference type="CDD" id="cd00303">
    <property type="entry name" value="retropepsin_like"/>
    <property type="match status" value="1"/>
</dbReference>
<organism evidence="2 3">
    <name type="scientific">Cephalotus follicularis</name>
    <name type="common">Albany pitcher plant</name>
    <dbReference type="NCBI Taxonomy" id="3775"/>
    <lineage>
        <taxon>Eukaryota</taxon>
        <taxon>Viridiplantae</taxon>
        <taxon>Streptophyta</taxon>
        <taxon>Embryophyta</taxon>
        <taxon>Tracheophyta</taxon>
        <taxon>Spermatophyta</taxon>
        <taxon>Magnoliopsida</taxon>
        <taxon>eudicotyledons</taxon>
        <taxon>Gunneridae</taxon>
        <taxon>Pentapetalae</taxon>
        <taxon>rosids</taxon>
        <taxon>fabids</taxon>
        <taxon>Oxalidales</taxon>
        <taxon>Cephalotaceae</taxon>
        <taxon>Cephalotus</taxon>
    </lineage>
</organism>
<feature type="region of interest" description="Disordered" evidence="1">
    <location>
        <begin position="55"/>
        <end position="83"/>
    </location>
</feature>
<sequence>IQCPAPLRSPTDKRDSSKYCHYYRDHGHDTEECRHLKNQIEDLIRKGYLRKYVDRDAPQGRRERKEEAPQQREEQQPREEDEISFSELDLEGVRLPHDDLVVVTLLVESFTMKRVIVDSGSSAGILYKAFDQLRIPEDQLKSVKTHLVGFVGEIVHPLGTIDLSVIVGSFPYQTHVQMTFLVVDTLSPYDVIIGRP</sequence>
<reference evidence="3" key="1">
    <citation type="submission" date="2016-04" db="EMBL/GenBank/DDBJ databases">
        <title>Cephalotus genome sequencing.</title>
        <authorList>
            <person name="Fukushima K."/>
            <person name="Hasebe M."/>
            <person name="Fang X."/>
        </authorList>
    </citation>
    <scope>NUCLEOTIDE SEQUENCE [LARGE SCALE GENOMIC DNA]</scope>
    <source>
        <strain evidence="3">cv. St1</strain>
    </source>
</reference>
<feature type="compositionally biased region" description="Basic and acidic residues" evidence="1">
    <location>
        <begin position="55"/>
        <end position="78"/>
    </location>
</feature>
<protein>
    <recommendedName>
        <fullName evidence="4">Gag-asp_proteas domain-containing protein</fullName>
    </recommendedName>
</protein>
<accession>A0A1Q3AVN4</accession>
<feature type="non-terminal residue" evidence="2">
    <location>
        <position position="1"/>
    </location>
</feature>
<feature type="non-terminal residue" evidence="2">
    <location>
        <position position="196"/>
    </location>
</feature>
<dbReference type="Gene3D" id="2.40.70.10">
    <property type="entry name" value="Acid Proteases"/>
    <property type="match status" value="1"/>
</dbReference>
<dbReference type="InterPro" id="IPR021109">
    <property type="entry name" value="Peptidase_aspartic_dom_sf"/>
</dbReference>
<proteinExistence type="predicted"/>
<evidence type="ECO:0000256" key="1">
    <source>
        <dbReference type="SAM" id="MobiDB-lite"/>
    </source>
</evidence>
<evidence type="ECO:0008006" key="4">
    <source>
        <dbReference type="Google" id="ProtNLM"/>
    </source>
</evidence>
<dbReference type="AlphaFoldDB" id="A0A1Q3AVN4"/>
<evidence type="ECO:0000313" key="2">
    <source>
        <dbReference type="EMBL" id="GAV59788.1"/>
    </source>
</evidence>